<dbReference type="PANTHER" id="PTHR24347">
    <property type="entry name" value="SERINE/THREONINE-PROTEIN KINASE"/>
    <property type="match status" value="1"/>
</dbReference>
<dbReference type="PROSITE" id="PS00108">
    <property type="entry name" value="PROTEIN_KINASE_ST"/>
    <property type="match status" value="1"/>
</dbReference>
<evidence type="ECO:0000256" key="3">
    <source>
        <dbReference type="PROSITE-ProRule" id="PRU10141"/>
    </source>
</evidence>
<accession>A0A833SFP0</accession>
<feature type="region of interest" description="Disordered" evidence="5">
    <location>
        <begin position="197"/>
        <end position="219"/>
    </location>
</feature>
<evidence type="ECO:0000256" key="1">
    <source>
        <dbReference type="ARBA" id="ARBA00022741"/>
    </source>
</evidence>
<dbReference type="GO" id="GO:0004674">
    <property type="term" value="F:protein serine/threonine kinase activity"/>
    <property type="evidence" value="ECO:0007669"/>
    <property type="project" value="UniProtKB-KW"/>
</dbReference>
<gene>
    <name evidence="7" type="ORF">GN244_ATG18609</name>
</gene>
<dbReference type="Proteomes" id="UP000602510">
    <property type="component" value="Unassembled WGS sequence"/>
</dbReference>
<dbReference type="GO" id="GO:0005524">
    <property type="term" value="F:ATP binding"/>
    <property type="evidence" value="ECO:0007669"/>
    <property type="project" value="UniProtKB-UniRule"/>
</dbReference>
<keyword evidence="2 3" id="KW-0067">ATP-binding</keyword>
<proteinExistence type="inferred from homology"/>
<dbReference type="Gene3D" id="3.30.200.20">
    <property type="entry name" value="Phosphorylase Kinase, domain 1"/>
    <property type="match status" value="1"/>
</dbReference>
<keyword evidence="8" id="KW-1185">Reference proteome</keyword>
<dbReference type="Gene3D" id="1.10.510.10">
    <property type="entry name" value="Transferase(Phosphotransferase) domain 1"/>
    <property type="match status" value="1"/>
</dbReference>
<evidence type="ECO:0000313" key="7">
    <source>
        <dbReference type="EMBL" id="KAF4029664.1"/>
    </source>
</evidence>
<dbReference type="SMART" id="SM00220">
    <property type="entry name" value="S_TKc"/>
    <property type="match status" value="1"/>
</dbReference>
<evidence type="ECO:0000313" key="8">
    <source>
        <dbReference type="Proteomes" id="UP000602510"/>
    </source>
</evidence>
<keyword evidence="4" id="KW-0723">Serine/threonine-protein kinase</keyword>
<evidence type="ECO:0000256" key="5">
    <source>
        <dbReference type="SAM" id="MobiDB-lite"/>
    </source>
</evidence>
<evidence type="ECO:0000259" key="6">
    <source>
        <dbReference type="PROSITE" id="PS50011"/>
    </source>
</evidence>
<dbReference type="CDD" id="cd05117">
    <property type="entry name" value="STKc_CAMK"/>
    <property type="match status" value="1"/>
</dbReference>
<evidence type="ECO:0000256" key="4">
    <source>
        <dbReference type="RuleBase" id="RU000304"/>
    </source>
</evidence>
<feature type="binding site" evidence="3">
    <location>
        <position position="48"/>
    </location>
    <ligand>
        <name>ATP</name>
        <dbReference type="ChEBI" id="CHEBI:30616"/>
    </ligand>
</feature>
<comment type="similarity">
    <text evidence="4">Belongs to the protein kinase superfamily.</text>
</comment>
<dbReference type="PROSITE" id="PS00107">
    <property type="entry name" value="PROTEIN_KINASE_ATP"/>
    <property type="match status" value="1"/>
</dbReference>
<feature type="region of interest" description="Disordered" evidence="5">
    <location>
        <begin position="352"/>
        <end position="383"/>
    </location>
</feature>
<dbReference type="AlphaFoldDB" id="A0A833SFP0"/>
<sequence>MGICASRRWPSLTQFYELDTPEMVLGEGTNSRVFRARERASGKLVAIKRLYKAQQQLINDDPVQWEREVALLRRCASHPNVVALHDVLETREFVYIIMELAEGGELFQALIDEGAYSEWDARRFIADLLEALRFLHELGIAHRDVKPENLLLTSTSPKLASIKLADFGLAALVEESSLLSKGRMTWAYCAPEVFPAAQSPESSEPELDTEASTPKPARRSQVGVQSDVWSVGIVLYVLLSGVHPFDLDGRQTRDQMIGNIQSGQFNMSGPRWDAISCEAKGLISALLHVQPEARPTAAKALEYEWFKSQRTSRQSLAVSTEDTDNLRQYRHIMRRKFRTSVIAAVAADTLRRSLKKSRHSTGSVKGNEAAGLVEAPPKSLEDNATVEVAPVPPAAGEASPFPSSPDGASAEVTAVTGETRDASPPVATHSVLKHIFQHDYQEDSGSLELMTATAADADVSDVTVNV</sequence>
<dbReference type="PROSITE" id="PS50011">
    <property type="entry name" value="PROTEIN_KINASE_DOM"/>
    <property type="match status" value="1"/>
</dbReference>
<name>A0A833SFP0_PHYIN</name>
<evidence type="ECO:0000256" key="2">
    <source>
        <dbReference type="ARBA" id="ARBA00022840"/>
    </source>
</evidence>
<dbReference type="EMBL" id="WSZM01000791">
    <property type="protein sequence ID" value="KAF4029664.1"/>
    <property type="molecule type" value="Genomic_DNA"/>
</dbReference>
<organism evidence="7 8">
    <name type="scientific">Phytophthora infestans</name>
    <name type="common">Potato late blight agent</name>
    <name type="synonym">Botrytis infestans</name>
    <dbReference type="NCBI Taxonomy" id="4787"/>
    <lineage>
        <taxon>Eukaryota</taxon>
        <taxon>Sar</taxon>
        <taxon>Stramenopiles</taxon>
        <taxon>Oomycota</taxon>
        <taxon>Peronosporomycetes</taxon>
        <taxon>Peronosporales</taxon>
        <taxon>Peronosporaceae</taxon>
        <taxon>Phytophthora</taxon>
    </lineage>
</organism>
<dbReference type="InterPro" id="IPR017441">
    <property type="entry name" value="Protein_kinase_ATP_BS"/>
</dbReference>
<comment type="caution">
    <text evidence="7">The sequence shown here is derived from an EMBL/GenBank/DDBJ whole genome shotgun (WGS) entry which is preliminary data.</text>
</comment>
<dbReference type="InterPro" id="IPR008271">
    <property type="entry name" value="Ser/Thr_kinase_AS"/>
</dbReference>
<dbReference type="OMA" id="EEYVCLV"/>
<reference evidence="7" key="1">
    <citation type="submission" date="2020-04" db="EMBL/GenBank/DDBJ databases">
        <title>Hybrid Assembly of Korean Phytophthora infestans isolates.</title>
        <authorList>
            <person name="Prokchorchik M."/>
            <person name="Lee Y."/>
            <person name="Seo J."/>
            <person name="Cho J.-H."/>
            <person name="Park Y.-E."/>
            <person name="Jang D.-C."/>
            <person name="Im J.-S."/>
            <person name="Choi J.-G."/>
            <person name="Park H.-J."/>
            <person name="Lee G.-B."/>
            <person name="Lee Y.-G."/>
            <person name="Hong S.-Y."/>
            <person name="Cho K."/>
            <person name="Sohn K.H."/>
        </authorList>
    </citation>
    <scope>NUCLEOTIDE SEQUENCE</scope>
    <source>
        <strain evidence="7">KR_1_A1</strain>
    </source>
</reference>
<feature type="domain" description="Protein kinase" evidence="6">
    <location>
        <begin position="19"/>
        <end position="306"/>
    </location>
</feature>
<keyword evidence="7" id="KW-0418">Kinase</keyword>
<protein>
    <submittedName>
        <fullName evidence="7">Protein kinase domain</fullName>
    </submittedName>
</protein>
<dbReference type="InterPro" id="IPR000719">
    <property type="entry name" value="Prot_kinase_dom"/>
</dbReference>
<dbReference type="Pfam" id="PF00069">
    <property type="entry name" value="Pkinase"/>
    <property type="match status" value="1"/>
</dbReference>
<dbReference type="InterPro" id="IPR011009">
    <property type="entry name" value="Kinase-like_dom_sf"/>
</dbReference>
<keyword evidence="1 3" id="KW-0547">Nucleotide-binding</keyword>
<keyword evidence="7" id="KW-0808">Transferase</keyword>
<dbReference type="SUPFAM" id="SSF56112">
    <property type="entry name" value="Protein kinase-like (PK-like)"/>
    <property type="match status" value="1"/>
</dbReference>